<comment type="caution">
    <text evidence="1">The sequence shown here is derived from an EMBL/GenBank/DDBJ whole genome shotgun (WGS) entry which is preliminary data.</text>
</comment>
<gene>
    <name evidence="1" type="ORF">AB664_38195</name>
</gene>
<proteinExistence type="predicted"/>
<accession>A0A656Z4L4</accession>
<reference evidence="1" key="1">
    <citation type="submission" date="2016-02" db="EMBL/GenBank/DDBJ databases">
        <title>Genomic sequences of Ochrobactrum anthropi.</title>
        <authorList>
            <person name="Chudasama K.S."/>
            <person name="Thaker V.S."/>
        </authorList>
    </citation>
    <scope>NUCLEOTIDE SEQUENCE [LARGE SCALE GENOMIC DNA]</scope>
    <source>
        <strain evidence="1">SUBG007</strain>
    </source>
</reference>
<dbReference type="AlphaFoldDB" id="A0A656Z4L4"/>
<sequence>MKAINCVSRLQESVRIGIQRIAVVHVEHIANVLRGRLRRSTQDKVPDYCPLRSNSTMRNDLRTLSQPKTRLVISGFVVLKYQLFAGLYHKSVHHLSADVDNAN</sequence>
<dbReference type="EMBL" id="LUAY01004057">
    <property type="protein sequence ID" value="KYB45569.1"/>
    <property type="molecule type" value="Genomic_DNA"/>
</dbReference>
<organism evidence="1">
    <name type="scientific">Brucella anthropi</name>
    <name type="common">Ochrobactrum anthropi</name>
    <dbReference type="NCBI Taxonomy" id="529"/>
    <lineage>
        <taxon>Bacteria</taxon>
        <taxon>Pseudomonadati</taxon>
        <taxon>Pseudomonadota</taxon>
        <taxon>Alphaproteobacteria</taxon>
        <taxon>Hyphomicrobiales</taxon>
        <taxon>Brucellaceae</taxon>
        <taxon>Brucella/Ochrobactrum group</taxon>
        <taxon>Brucella</taxon>
    </lineage>
</organism>
<evidence type="ECO:0000313" key="1">
    <source>
        <dbReference type="EMBL" id="KYB45569.1"/>
    </source>
</evidence>
<protein>
    <submittedName>
        <fullName evidence="1">Uncharacterized protein</fullName>
    </submittedName>
</protein>
<name>A0A656Z4L4_BRUAN</name>